<gene>
    <name evidence="17" type="ORF">TGEB3V08_LOCUS3105</name>
</gene>
<dbReference type="Gene3D" id="3.40.50.460">
    <property type="entry name" value="Phosphofructokinase domain"/>
    <property type="match status" value="2"/>
</dbReference>
<evidence type="ECO:0000256" key="8">
    <source>
        <dbReference type="ARBA" id="ARBA00022679"/>
    </source>
</evidence>
<comment type="cofactor">
    <cofactor evidence="1">
        <name>Mg(2+)</name>
        <dbReference type="ChEBI" id="CHEBI:18420"/>
    </cofactor>
</comment>
<dbReference type="GO" id="GO:0046872">
    <property type="term" value="F:metal ion binding"/>
    <property type="evidence" value="ECO:0007669"/>
    <property type="project" value="UniProtKB-KW"/>
</dbReference>
<keyword evidence="13" id="KW-0460">Magnesium</keyword>
<dbReference type="PANTHER" id="PTHR13697:SF4">
    <property type="entry name" value="ATP-DEPENDENT 6-PHOSPHOFRUCTOKINASE"/>
    <property type="match status" value="1"/>
</dbReference>
<keyword evidence="7" id="KW-0021">Allosteric enzyme</keyword>
<dbReference type="GO" id="GO:0061621">
    <property type="term" value="P:canonical glycolysis"/>
    <property type="evidence" value="ECO:0007669"/>
    <property type="project" value="TreeGrafter"/>
</dbReference>
<evidence type="ECO:0000256" key="13">
    <source>
        <dbReference type="ARBA" id="ARBA00022842"/>
    </source>
</evidence>
<evidence type="ECO:0000256" key="2">
    <source>
        <dbReference type="ARBA" id="ARBA00002659"/>
    </source>
</evidence>
<evidence type="ECO:0000313" key="17">
    <source>
        <dbReference type="EMBL" id="CAD7589114.1"/>
    </source>
</evidence>
<dbReference type="GO" id="GO:0006002">
    <property type="term" value="P:fructose 6-phosphate metabolic process"/>
    <property type="evidence" value="ECO:0007669"/>
    <property type="project" value="InterPro"/>
</dbReference>
<keyword evidence="11" id="KW-0418">Kinase</keyword>
<evidence type="ECO:0000256" key="12">
    <source>
        <dbReference type="ARBA" id="ARBA00022840"/>
    </source>
</evidence>
<dbReference type="InterPro" id="IPR000023">
    <property type="entry name" value="Phosphofructokinase_dom"/>
</dbReference>
<comment type="pathway">
    <text evidence="4">Carbohydrate degradation; glycolysis; D-glyceraldehyde 3-phosphate and glycerone phosphate from D-glucose: step 3/4.</text>
</comment>
<evidence type="ECO:0000256" key="7">
    <source>
        <dbReference type="ARBA" id="ARBA00022533"/>
    </source>
</evidence>
<organism evidence="17">
    <name type="scientific">Timema genevievae</name>
    <name type="common">Walking stick</name>
    <dbReference type="NCBI Taxonomy" id="629358"/>
    <lineage>
        <taxon>Eukaryota</taxon>
        <taxon>Metazoa</taxon>
        <taxon>Ecdysozoa</taxon>
        <taxon>Arthropoda</taxon>
        <taxon>Hexapoda</taxon>
        <taxon>Insecta</taxon>
        <taxon>Pterygota</taxon>
        <taxon>Neoptera</taxon>
        <taxon>Polyneoptera</taxon>
        <taxon>Phasmatodea</taxon>
        <taxon>Timematodea</taxon>
        <taxon>Timematoidea</taxon>
        <taxon>Timematidae</taxon>
        <taxon>Timema</taxon>
    </lineage>
</organism>
<feature type="domain" description="Phosphofructokinase" evidence="16">
    <location>
        <begin position="36"/>
        <end position="152"/>
    </location>
</feature>
<keyword evidence="9" id="KW-0479">Metal-binding</keyword>
<proteinExistence type="predicted"/>
<comment type="catalytic activity">
    <reaction evidence="15">
        <text>beta-D-fructose 6-phosphate + ATP = beta-D-fructose 1,6-bisphosphate + ADP + H(+)</text>
        <dbReference type="Rhea" id="RHEA:16109"/>
        <dbReference type="ChEBI" id="CHEBI:15378"/>
        <dbReference type="ChEBI" id="CHEBI:30616"/>
        <dbReference type="ChEBI" id="CHEBI:32966"/>
        <dbReference type="ChEBI" id="CHEBI:57634"/>
        <dbReference type="ChEBI" id="CHEBI:456216"/>
        <dbReference type="EC" id="2.7.1.11"/>
    </reaction>
</comment>
<keyword evidence="8" id="KW-0808">Transferase</keyword>
<evidence type="ECO:0000256" key="15">
    <source>
        <dbReference type="ARBA" id="ARBA00048070"/>
    </source>
</evidence>
<dbReference type="Pfam" id="PF00365">
    <property type="entry name" value="PFK"/>
    <property type="match status" value="4"/>
</dbReference>
<dbReference type="UniPathway" id="UPA00109">
    <property type="reaction ID" value="UER00182"/>
</dbReference>
<dbReference type="GO" id="GO:0005524">
    <property type="term" value="F:ATP binding"/>
    <property type="evidence" value="ECO:0007669"/>
    <property type="project" value="UniProtKB-KW"/>
</dbReference>
<evidence type="ECO:0000256" key="4">
    <source>
        <dbReference type="ARBA" id="ARBA00004679"/>
    </source>
</evidence>
<evidence type="ECO:0000256" key="10">
    <source>
        <dbReference type="ARBA" id="ARBA00022741"/>
    </source>
</evidence>
<dbReference type="FunFam" id="3.40.50.460:FF:000003">
    <property type="entry name" value="ATP-dependent 6-phosphofructokinase"/>
    <property type="match status" value="1"/>
</dbReference>
<name>A0A7R9JTK0_TIMGE</name>
<dbReference type="Gene3D" id="3.40.50.450">
    <property type="match status" value="2"/>
</dbReference>
<dbReference type="AlphaFoldDB" id="A0A7R9JTK0"/>
<feature type="domain" description="Phosphofructokinase" evidence="16">
    <location>
        <begin position="472"/>
        <end position="577"/>
    </location>
</feature>
<dbReference type="InterPro" id="IPR035966">
    <property type="entry name" value="PKF_sf"/>
</dbReference>
<dbReference type="EMBL" id="OE839963">
    <property type="protein sequence ID" value="CAD7589114.1"/>
    <property type="molecule type" value="Genomic_DNA"/>
</dbReference>
<feature type="domain" description="Phosphofructokinase" evidence="16">
    <location>
        <begin position="267"/>
        <end position="438"/>
    </location>
</feature>
<keyword evidence="10" id="KW-0547">Nucleotide-binding</keyword>
<dbReference type="GO" id="GO:0042802">
    <property type="term" value="F:identical protein binding"/>
    <property type="evidence" value="ECO:0007669"/>
    <property type="project" value="TreeGrafter"/>
</dbReference>
<evidence type="ECO:0000256" key="9">
    <source>
        <dbReference type="ARBA" id="ARBA00022723"/>
    </source>
</evidence>
<keyword evidence="6" id="KW-0963">Cytoplasm</keyword>
<accession>A0A7R9JTK0</accession>
<dbReference type="EC" id="2.7.1.11" evidence="5"/>
<dbReference type="GO" id="GO:0048029">
    <property type="term" value="F:monosaccharide binding"/>
    <property type="evidence" value="ECO:0007669"/>
    <property type="project" value="TreeGrafter"/>
</dbReference>
<reference evidence="17" key="1">
    <citation type="submission" date="2020-11" db="EMBL/GenBank/DDBJ databases">
        <authorList>
            <person name="Tran Van P."/>
        </authorList>
    </citation>
    <scope>NUCLEOTIDE SEQUENCE</scope>
</reference>
<dbReference type="FunFam" id="3.40.50.460:FF:000008">
    <property type="entry name" value="ATP-dependent 6-phosphofructokinase"/>
    <property type="match status" value="1"/>
</dbReference>
<comment type="subcellular location">
    <subcellularLocation>
        <location evidence="3">Cytoplasm</location>
    </subcellularLocation>
</comment>
<keyword evidence="14" id="KW-0324">Glycolysis</keyword>
<comment type="function">
    <text evidence="2">Catalyzes the phosphorylation of D-fructose 6-phosphate to fructose 1,6-bisphosphate by ATP, the first committing step of glycolysis.</text>
</comment>
<sequence length="924" mass="101817">MLGVKVQQKGKEFELTLQLKKSASKPEQDSQLRKTIAVLTSGGDSQGMNATVRAVVRVGMSLGCRVYFIKEGFRGMVDGGDNIVEAHWASVSAIMHSGGTMIGSARCLEFKERRWRLQAARNLIQNGITSLVVIGGDGSLTGANTFKTEWPSMLEELVRSGAVEECVSAVTTNTPDYVRALPTMSEHYRLCPSTPDYIRTLPNMSKHFRLYPSTPDYIRTLPIMSKHSRLYPSTPDYIRPLSTMSEHSRICPNTPEYVEISQEEADKNSSLQVVGLVASIDNDFHGTDVTIGCDSALHRITEAADSITSTASSHQRTFVMEVMGRHCGYLAIKSAMATEADFVFIPEDPPDKDWPEKLCDKLTQERRAGKRLNIIIVCEGAADSDGNPITSDQIKTVVVNTLGHDTRVAVLGHVQRGGRPSAFDRVLGSRVGAEAVTVVTKAAATDESMVICLTGNETIHRPLMDCTVRFTVGLLHVGRPSCGMNAAVWAAVRKFSYHGYKVIGIRYGIEGFVKGDRVGMCRQLQEMSWSSVSGWVTKGGANLGISSTVACSSHDEIIALRLRENKIQALLFIGGFEVGSTFFRWLCLKVVCWGKKELLAKSPRSQLCLKVVCWGKKGLLAKSPRSQLCLKVVCWGKKGLLAKSPRSQLCLKVVCWGKKELLATSTNQFCETCLIFEGRLSTRKRENDNSYLSALHLEEGRSKHSEFRIPLVVIPATISNRVPGTELTIGADTCVNDITEMCDRLRLAAQGTRNRVFITEITGGHCGYLTTIAGIASGADDSYIFEEKFTIKDLVQHVQEMKTKMSEAGVSRGLLLRNENCNANYTTKFIHQLFSEEGKDQFSTRTSILGYSQQGVTPSPFDRAMAIKMTIAAVDWMTEQLGRHLQPDGAIAANTPDTAVMMGILHRNYKFTPLRDLIVDTDFE</sequence>
<dbReference type="PRINTS" id="PR00476">
    <property type="entry name" value="PHFRCTKINASE"/>
</dbReference>
<evidence type="ECO:0000256" key="1">
    <source>
        <dbReference type="ARBA" id="ARBA00001946"/>
    </source>
</evidence>
<dbReference type="GO" id="GO:0005945">
    <property type="term" value="C:6-phosphofructokinase complex"/>
    <property type="evidence" value="ECO:0007669"/>
    <property type="project" value="UniProtKB-ARBA"/>
</dbReference>
<protein>
    <recommendedName>
        <fullName evidence="5">6-phosphofructokinase</fullName>
        <ecNumber evidence="5">2.7.1.11</ecNumber>
    </recommendedName>
</protein>
<dbReference type="SUPFAM" id="SSF53784">
    <property type="entry name" value="Phosphofructokinase"/>
    <property type="match status" value="2"/>
</dbReference>
<dbReference type="GO" id="GO:0030388">
    <property type="term" value="P:fructose 1,6-bisphosphate metabolic process"/>
    <property type="evidence" value="ECO:0007669"/>
    <property type="project" value="TreeGrafter"/>
</dbReference>
<evidence type="ECO:0000256" key="5">
    <source>
        <dbReference type="ARBA" id="ARBA00012055"/>
    </source>
</evidence>
<dbReference type="GO" id="GO:0003872">
    <property type="term" value="F:6-phosphofructokinase activity"/>
    <property type="evidence" value="ECO:0007669"/>
    <property type="project" value="UniProtKB-EC"/>
</dbReference>
<evidence type="ECO:0000256" key="14">
    <source>
        <dbReference type="ARBA" id="ARBA00023152"/>
    </source>
</evidence>
<evidence type="ECO:0000256" key="3">
    <source>
        <dbReference type="ARBA" id="ARBA00004496"/>
    </source>
</evidence>
<evidence type="ECO:0000256" key="11">
    <source>
        <dbReference type="ARBA" id="ARBA00022777"/>
    </source>
</evidence>
<dbReference type="InterPro" id="IPR022953">
    <property type="entry name" value="ATP_PFK"/>
</dbReference>
<evidence type="ECO:0000256" key="6">
    <source>
        <dbReference type="ARBA" id="ARBA00022490"/>
    </source>
</evidence>
<dbReference type="GO" id="GO:0016208">
    <property type="term" value="F:AMP binding"/>
    <property type="evidence" value="ECO:0007669"/>
    <property type="project" value="TreeGrafter"/>
</dbReference>
<evidence type="ECO:0000259" key="16">
    <source>
        <dbReference type="Pfam" id="PF00365"/>
    </source>
</evidence>
<dbReference type="PROSITE" id="PS00433">
    <property type="entry name" value="PHOSPHOFRUCTOKINASE"/>
    <property type="match status" value="1"/>
</dbReference>
<keyword evidence="12" id="KW-0067">ATP-binding</keyword>
<dbReference type="InterPro" id="IPR015912">
    <property type="entry name" value="Phosphofructokinase_CS"/>
</dbReference>
<dbReference type="PANTHER" id="PTHR13697">
    <property type="entry name" value="PHOSPHOFRUCTOKINASE"/>
    <property type="match status" value="1"/>
</dbReference>
<feature type="domain" description="Phosphofructokinase" evidence="16">
    <location>
        <begin position="689"/>
        <end position="877"/>
    </location>
</feature>
<dbReference type="GO" id="GO:0070095">
    <property type="term" value="F:fructose-6-phosphate binding"/>
    <property type="evidence" value="ECO:0007669"/>
    <property type="project" value="TreeGrafter"/>
</dbReference>